<keyword evidence="7 9" id="KW-0460">Magnesium</keyword>
<keyword evidence="2 9" id="KW-0436">Ligase</keyword>
<comment type="subcellular location">
    <subcellularLocation>
        <location evidence="9">Cytoplasm</location>
    </subcellularLocation>
</comment>
<dbReference type="HAMAP" id="MF_00336">
    <property type="entry name" value="BioD"/>
    <property type="match status" value="1"/>
</dbReference>
<evidence type="ECO:0000256" key="1">
    <source>
        <dbReference type="ARBA" id="ARBA00022490"/>
    </source>
</evidence>
<keyword evidence="5 9" id="KW-0093">Biotin biosynthesis</keyword>
<evidence type="ECO:0000256" key="5">
    <source>
        <dbReference type="ARBA" id="ARBA00022756"/>
    </source>
</evidence>
<reference evidence="11" key="1">
    <citation type="journal article" date="2019" name="Int. J. Syst. Evol. Microbiol.">
        <title>The Global Catalogue of Microorganisms (GCM) 10K type strain sequencing project: providing services to taxonomists for standard genome sequencing and annotation.</title>
        <authorList>
            <consortium name="The Broad Institute Genomics Platform"/>
            <consortium name="The Broad Institute Genome Sequencing Center for Infectious Disease"/>
            <person name="Wu L."/>
            <person name="Ma J."/>
        </authorList>
    </citation>
    <scope>NUCLEOTIDE SEQUENCE [LARGE SCALE GENOMIC DNA]</scope>
    <source>
        <strain evidence="11">KCTC 22558</strain>
    </source>
</reference>
<dbReference type="PIRSF" id="PIRSF006755">
    <property type="entry name" value="DTB_synth"/>
    <property type="match status" value="1"/>
</dbReference>
<evidence type="ECO:0000256" key="7">
    <source>
        <dbReference type="ARBA" id="ARBA00022842"/>
    </source>
</evidence>
<feature type="binding site" evidence="9">
    <location>
        <position position="41"/>
    </location>
    <ligand>
        <name>substrate</name>
    </ligand>
</feature>
<protein>
    <recommendedName>
        <fullName evidence="9">ATP-dependent dethiobiotin synthetase BioD</fullName>
        <ecNumber evidence="9">6.3.3.3</ecNumber>
    </recommendedName>
    <alternativeName>
        <fullName evidence="9">DTB synthetase</fullName>
        <shortName evidence="9">DTBS</shortName>
    </alternativeName>
    <alternativeName>
        <fullName evidence="9">Dethiobiotin synthase</fullName>
    </alternativeName>
</protein>
<evidence type="ECO:0000256" key="9">
    <source>
        <dbReference type="HAMAP-Rule" id="MF_00336"/>
    </source>
</evidence>
<dbReference type="EMBL" id="BMXY01000002">
    <property type="protein sequence ID" value="GGZ66545.1"/>
    <property type="molecule type" value="Genomic_DNA"/>
</dbReference>
<gene>
    <name evidence="9 10" type="primary">bioD</name>
    <name evidence="10" type="ORF">GCM10008101_20970</name>
</gene>
<feature type="binding site" evidence="9">
    <location>
        <position position="112"/>
    </location>
    <ligand>
        <name>Mg(2+)</name>
        <dbReference type="ChEBI" id="CHEBI:18420"/>
    </ligand>
</feature>
<keyword evidence="4 9" id="KW-0547">Nucleotide-binding</keyword>
<keyword evidence="3 9" id="KW-0479">Metal-binding</keyword>
<feature type="active site" evidence="9">
    <location>
        <position position="37"/>
    </location>
</feature>
<feature type="binding site" evidence="9">
    <location>
        <begin position="172"/>
        <end position="173"/>
    </location>
    <ligand>
        <name>ATP</name>
        <dbReference type="ChEBI" id="CHEBI:30616"/>
    </ligand>
</feature>
<dbReference type="Proteomes" id="UP000643403">
    <property type="component" value="Unassembled WGS sequence"/>
</dbReference>
<keyword evidence="11" id="KW-1185">Reference proteome</keyword>
<comment type="catalytic activity">
    <reaction evidence="9">
        <text>(7R,8S)-7,8-diammoniononanoate + CO2 + ATP = (4R,5S)-dethiobiotin + ADP + phosphate + 3 H(+)</text>
        <dbReference type="Rhea" id="RHEA:15805"/>
        <dbReference type="ChEBI" id="CHEBI:15378"/>
        <dbReference type="ChEBI" id="CHEBI:16526"/>
        <dbReference type="ChEBI" id="CHEBI:30616"/>
        <dbReference type="ChEBI" id="CHEBI:43474"/>
        <dbReference type="ChEBI" id="CHEBI:149469"/>
        <dbReference type="ChEBI" id="CHEBI:149473"/>
        <dbReference type="ChEBI" id="CHEBI:456216"/>
        <dbReference type="EC" id="6.3.3.3"/>
    </reaction>
</comment>
<evidence type="ECO:0000313" key="10">
    <source>
        <dbReference type="EMBL" id="GGZ66545.1"/>
    </source>
</evidence>
<comment type="function">
    <text evidence="9">Catalyzes a mechanistically unusual reaction, the ATP-dependent insertion of CO2 between the N7 and N8 nitrogen atoms of 7,8-diaminopelargonic acid (DAPA, also called 7,8-diammoniononanoate) to form a ureido ring.</text>
</comment>
<feature type="binding site" evidence="9">
    <location>
        <begin position="112"/>
        <end position="115"/>
    </location>
    <ligand>
        <name>ATP</name>
        <dbReference type="ChEBI" id="CHEBI:30616"/>
    </ligand>
</feature>
<evidence type="ECO:0000256" key="6">
    <source>
        <dbReference type="ARBA" id="ARBA00022840"/>
    </source>
</evidence>
<feature type="binding site" evidence="9">
    <location>
        <position position="16"/>
    </location>
    <ligand>
        <name>Mg(2+)</name>
        <dbReference type="ChEBI" id="CHEBI:18420"/>
    </ligand>
</feature>
<evidence type="ECO:0000256" key="3">
    <source>
        <dbReference type="ARBA" id="ARBA00022723"/>
    </source>
</evidence>
<dbReference type="RefSeq" id="WP_189449633.1">
    <property type="nucleotide sequence ID" value="NZ_BMXY01000002.1"/>
</dbReference>
<feature type="binding site" evidence="9">
    <location>
        <position position="51"/>
    </location>
    <ligand>
        <name>Mg(2+)</name>
        <dbReference type="ChEBI" id="CHEBI:18420"/>
    </ligand>
</feature>
<proteinExistence type="inferred from homology"/>
<comment type="subunit">
    <text evidence="9">Homodimer.</text>
</comment>
<comment type="catalytic activity">
    <reaction evidence="8">
        <text>(7R,8S)-8-amino-7-(carboxyamino)nonanoate + ATP = (4R,5S)-dethiobiotin + ADP + phosphate + H(+)</text>
        <dbReference type="Rhea" id="RHEA:63684"/>
        <dbReference type="ChEBI" id="CHEBI:15378"/>
        <dbReference type="ChEBI" id="CHEBI:30616"/>
        <dbReference type="ChEBI" id="CHEBI:43474"/>
        <dbReference type="ChEBI" id="CHEBI:149470"/>
        <dbReference type="ChEBI" id="CHEBI:149473"/>
        <dbReference type="ChEBI" id="CHEBI:456216"/>
    </reaction>
</comment>
<comment type="pathway">
    <text evidence="9">Cofactor biosynthesis; biotin biosynthesis; biotin from 7,8-diaminononanoate: step 1/2.</text>
</comment>
<comment type="caution">
    <text evidence="10">The sequence shown here is derived from an EMBL/GenBank/DDBJ whole genome shotgun (WGS) entry which is preliminary data.</text>
</comment>
<dbReference type="NCBIfam" id="TIGR00347">
    <property type="entry name" value="bioD"/>
    <property type="match status" value="1"/>
</dbReference>
<feature type="binding site" evidence="9">
    <location>
        <position position="51"/>
    </location>
    <ligand>
        <name>ATP</name>
        <dbReference type="ChEBI" id="CHEBI:30616"/>
    </ligand>
</feature>
<evidence type="ECO:0000256" key="8">
    <source>
        <dbReference type="ARBA" id="ARBA00047386"/>
    </source>
</evidence>
<organism evidence="10 11">
    <name type="scientific">Cognatilysobacter xinjiangensis</name>
    <dbReference type="NCBI Taxonomy" id="546892"/>
    <lineage>
        <taxon>Bacteria</taxon>
        <taxon>Pseudomonadati</taxon>
        <taxon>Pseudomonadota</taxon>
        <taxon>Gammaproteobacteria</taxon>
        <taxon>Lysobacterales</taxon>
        <taxon>Lysobacteraceae</taxon>
        <taxon>Cognatilysobacter</taxon>
    </lineage>
</organism>
<dbReference type="EC" id="6.3.3.3" evidence="9"/>
<comment type="caution">
    <text evidence="9">Lacks conserved residue(s) required for the propagation of feature annotation.</text>
</comment>
<dbReference type="CDD" id="cd03109">
    <property type="entry name" value="DTBS"/>
    <property type="match status" value="1"/>
</dbReference>
<comment type="cofactor">
    <cofactor evidence="9">
        <name>Mg(2+)</name>
        <dbReference type="ChEBI" id="CHEBI:18420"/>
    </cofactor>
</comment>
<sequence>MHGFFVTGTDTGVGKTRIATAFAHALGLRGLRVQVRKPVESGVDARTGPADAQALREAAGAHEAIDTVCALTLRAALSPERAAALEGVELPLSRLVEAARRDVADDGLLLVEGAGGFYSPIATGALNADLAAALGLPVIVVAADRLGALNHVLLTVEAVQRRGLEVAAIVLSRPAPVVDDGMDNAADLRARLPLPVIALPHGASSTNAWRDEAASLAPLVDALASKGLLP</sequence>
<name>A0ABQ3C5U1_9GAMM</name>
<dbReference type="Pfam" id="PF13500">
    <property type="entry name" value="AAA_26"/>
    <property type="match status" value="1"/>
</dbReference>
<dbReference type="InterPro" id="IPR004472">
    <property type="entry name" value="DTB_synth_BioD"/>
</dbReference>
<dbReference type="PANTHER" id="PTHR43210">
    <property type="entry name" value="DETHIOBIOTIN SYNTHETASE"/>
    <property type="match status" value="1"/>
</dbReference>
<feature type="binding site" evidence="9">
    <location>
        <begin position="200"/>
        <end position="202"/>
    </location>
    <ligand>
        <name>ATP</name>
        <dbReference type="ChEBI" id="CHEBI:30616"/>
    </ligand>
</feature>
<keyword evidence="6 9" id="KW-0067">ATP-binding</keyword>
<evidence type="ECO:0000313" key="11">
    <source>
        <dbReference type="Proteomes" id="UP000643403"/>
    </source>
</evidence>
<dbReference type="InterPro" id="IPR027417">
    <property type="entry name" value="P-loop_NTPase"/>
</dbReference>
<dbReference type="Gene3D" id="3.40.50.300">
    <property type="entry name" value="P-loop containing nucleotide triphosphate hydrolases"/>
    <property type="match status" value="1"/>
</dbReference>
<dbReference type="SUPFAM" id="SSF52540">
    <property type="entry name" value="P-loop containing nucleoside triphosphate hydrolases"/>
    <property type="match status" value="1"/>
</dbReference>
<accession>A0ABQ3C5U1</accession>
<evidence type="ECO:0000256" key="4">
    <source>
        <dbReference type="ARBA" id="ARBA00022741"/>
    </source>
</evidence>
<dbReference type="PANTHER" id="PTHR43210:SF2">
    <property type="entry name" value="ATP-DEPENDENT DETHIOBIOTIN SYNTHETASE BIOD 2"/>
    <property type="match status" value="1"/>
</dbReference>
<evidence type="ECO:0000256" key="2">
    <source>
        <dbReference type="ARBA" id="ARBA00022598"/>
    </source>
</evidence>
<comment type="similarity">
    <text evidence="9">Belongs to the dethiobiotin synthetase family.</text>
</comment>
<keyword evidence="1 9" id="KW-0963">Cytoplasm</keyword>